<dbReference type="Gene3D" id="3.90.470.20">
    <property type="entry name" value="4'-phosphopantetheinyl transferase domain"/>
    <property type="match status" value="1"/>
</dbReference>
<reference evidence="4 5" key="1">
    <citation type="submission" date="2020-08" db="EMBL/GenBank/DDBJ databases">
        <title>Novel species isolated from subtropical streams in China.</title>
        <authorList>
            <person name="Lu H."/>
        </authorList>
    </citation>
    <scope>NUCLEOTIDE SEQUENCE [LARGE SCALE GENOMIC DNA]</scope>
    <source>
        <strain evidence="4 5">LX15W</strain>
    </source>
</reference>
<dbReference type="InterPro" id="IPR037143">
    <property type="entry name" value="4-PPantetheinyl_Trfase_dom_sf"/>
</dbReference>
<evidence type="ECO:0000313" key="4">
    <source>
        <dbReference type="EMBL" id="MBC3874100.1"/>
    </source>
</evidence>
<evidence type="ECO:0000259" key="3">
    <source>
        <dbReference type="Pfam" id="PF01648"/>
    </source>
</evidence>
<dbReference type="PANTHER" id="PTHR12215">
    <property type="entry name" value="PHOSPHOPANTETHEINE TRANSFERASE"/>
    <property type="match status" value="1"/>
</dbReference>
<proteinExistence type="inferred from homology"/>
<protein>
    <submittedName>
        <fullName evidence="4">4'-phosphopantetheinyl transferase superfamily protein</fullName>
    </submittedName>
</protein>
<dbReference type="PANTHER" id="PTHR12215:SF10">
    <property type="entry name" value="L-AMINOADIPATE-SEMIALDEHYDE DEHYDROGENASE-PHOSPHOPANTETHEINYL TRANSFERASE"/>
    <property type="match status" value="1"/>
</dbReference>
<comment type="similarity">
    <text evidence="1">Belongs to the P-Pant transferase superfamily. Gsp/Sfp/HetI/AcpT family.</text>
</comment>
<sequence>MEQANNAPYLNLVGTKTPGFSISHSREWVACGIRSDANIGLDIEVIDTQRDVLALAAHSFNAQQNSELYALTTEKQSDYFYRCWTALEAQLKLRMHCQDLRHLSHPQLAIAVCSDKAFAQTPEIIDVTE</sequence>
<dbReference type="SUPFAM" id="SSF56214">
    <property type="entry name" value="4'-phosphopantetheinyl transferase"/>
    <property type="match status" value="1"/>
</dbReference>
<dbReference type="InterPro" id="IPR050559">
    <property type="entry name" value="P-Pant_transferase_sf"/>
</dbReference>
<evidence type="ECO:0000313" key="5">
    <source>
        <dbReference type="Proteomes" id="UP000624279"/>
    </source>
</evidence>
<dbReference type="InterPro" id="IPR008278">
    <property type="entry name" value="4-PPantetheinyl_Trfase_dom"/>
</dbReference>
<evidence type="ECO:0000256" key="2">
    <source>
        <dbReference type="ARBA" id="ARBA00022679"/>
    </source>
</evidence>
<dbReference type="Proteomes" id="UP000624279">
    <property type="component" value="Unassembled WGS sequence"/>
</dbReference>
<feature type="domain" description="4'-phosphopantetheinyl transferase" evidence="3">
    <location>
        <begin position="39"/>
        <end position="97"/>
    </location>
</feature>
<dbReference type="Pfam" id="PF01648">
    <property type="entry name" value="ACPS"/>
    <property type="match status" value="1"/>
</dbReference>
<evidence type="ECO:0000256" key="1">
    <source>
        <dbReference type="ARBA" id="ARBA00010990"/>
    </source>
</evidence>
<keyword evidence="2 4" id="KW-0808">Transferase</keyword>
<gene>
    <name evidence="4" type="ORF">H8K55_10900</name>
</gene>
<dbReference type="EMBL" id="JACOGA010000009">
    <property type="protein sequence ID" value="MBC3874100.1"/>
    <property type="molecule type" value="Genomic_DNA"/>
</dbReference>
<keyword evidence="5" id="KW-1185">Reference proteome</keyword>
<comment type="caution">
    <text evidence="4">The sequence shown here is derived from an EMBL/GenBank/DDBJ whole genome shotgun (WGS) entry which is preliminary data.</text>
</comment>
<dbReference type="GO" id="GO:0016740">
    <property type="term" value="F:transferase activity"/>
    <property type="evidence" value="ECO:0007669"/>
    <property type="project" value="UniProtKB-KW"/>
</dbReference>
<name>A0ABR6YC25_9BURK</name>
<accession>A0ABR6YC25</accession>
<organism evidence="4 5">
    <name type="scientific">Undibacterium flavidum</name>
    <dbReference type="NCBI Taxonomy" id="2762297"/>
    <lineage>
        <taxon>Bacteria</taxon>
        <taxon>Pseudomonadati</taxon>
        <taxon>Pseudomonadota</taxon>
        <taxon>Betaproteobacteria</taxon>
        <taxon>Burkholderiales</taxon>
        <taxon>Oxalobacteraceae</taxon>
        <taxon>Undibacterium</taxon>
    </lineage>
</organism>